<evidence type="ECO:0000313" key="2">
    <source>
        <dbReference type="Proteomes" id="UP001500782"/>
    </source>
</evidence>
<dbReference type="RefSeq" id="WP_343795233.1">
    <property type="nucleotide sequence ID" value="NZ_BAAADJ010000001.1"/>
</dbReference>
<evidence type="ECO:0008006" key="3">
    <source>
        <dbReference type="Google" id="ProtNLM"/>
    </source>
</evidence>
<sequence length="60" mass="7134">MRQIGDEVLKWAKHNRIPLRSGATTRKNSKKEKLSKHDLIDLMGMNRPTYRRNKGAFRQR</sequence>
<dbReference type="Proteomes" id="UP001500782">
    <property type="component" value="Unassembled WGS sequence"/>
</dbReference>
<organism evidence="1 2">
    <name type="scientific">Bacillus carboniphilus</name>
    <dbReference type="NCBI Taxonomy" id="86663"/>
    <lineage>
        <taxon>Bacteria</taxon>
        <taxon>Bacillati</taxon>
        <taxon>Bacillota</taxon>
        <taxon>Bacilli</taxon>
        <taxon>Bacillales</taxon>
        <taxon>Bacillaceae</taxon>
        <taxon>Bacillus</taxon>
    </lineage>
</organism>
<gene>
    <name evidence="1" type="ORF">GCM10008967_00210</name>
</gene>
<accession>A0ABN0VP21</accession>
<comment type="caution">
    <text evidence="1">The sequence shown here is derived from an EMBL/GenBank/DDBJ whole genome shotgun (WGS) entry which is preliminary data.</text>
</comment>
<evidence type="ECO:0000313" key="1">
    <source>
        <dbReference type="EMBL" id="GAA0313677.1"/>
    </source>
</evidence>
<name>A0ABN0VP21_9BACI</name>
<dbReference type="EMBL" id="BAAADJ010000001">
    <property type="protein sequence ID" value="GAA0313677.1"/>
    <property type="molecule type" value="Genomic_DNA"/>
</dbReference>
<protein>
    <recommendedName>
        <fullName evidence="3">Phage protein</fullName>
    </recommendedName>
</protein>
<proteinExistence type="predicted"/>
<keyword evidence="2" id="KW-1185">Reference proteome</keyword>
<reference evidence="2" key="1">
    <citation type="journal article" date="2019" name="Int. J. Syst. Evol. Microbiol.">
        <title>The Global Catalogue of Microorganisms (GCM) 10K type strain sequencing project: providing services to taxonomists for standard genome sequencing and annotation.</title>
        <authorList>
            <consortium name="The Broad Institute Genomics Platform"/>
            <consortium name="The Broad Institute Genome Sequencing Center for Infectious Disease"/>
            <person name="Wu L."/>
            <person name="Ma J."/>
        </authorList>
    </citation>
    <scope>NUCLEOTIDE SEQUENCE [LARGE SCALE GENOMIC DNA]</scope>
    <source>
        <strain evidence="2">JCM 9731</strain>
    </source>
</reference>